<organism evidence="19 20">
    <name type="scientific">Carboxydothermus pertinax</name>
    <dbReference type="NCBI Taxonomy" id="870242"/>
    <lineage>
        <taxon>Bacteria</taxon>
        <taxon>Bacillati</taxon>
        <taxon>Bacillota</taxon>
        <taxon>Clostridia</taxon>
        <taxon>Thermoanaerobacterales</taxon>
        <taxon>Thermoanaerobacteraceae</taxon>
        <taxon>Carboxydothermus</taxon>
    </lineage>
</organism>
<dbReference type="EMBL" id="BDJK01000055">
    <property type="protein sequence ID" value="GAV23673.1"/>
    <property type="molecule type" value="Genomic_DNA"/>
</dbReference>
<dbReference type="SUPFAM" id="SSF75217">
    <property type="entry name" value="alpha/beta knot"/>
    <property type="match status" value="1"/>
</dbReference>
<evidence type="ECO:0000256" key="10">
    <source>
        <dbReference type="ARBA" id="ARBA00022691"/>
    </source>
</evidence>
<evidence type="ECO:0000256" key="11">
    <source>
        <dbReference type="ARBA" id="ARBA00022694"/>
    </source>
</evidence>
<feature type="binding site" evidence="15 16">
    <location>
        <position position="110"/>
    </location>
    <ligand>
        <name>S-adenosyl-L-methionine</name>
        <dbReference type="ChEBI" id="CHEBI:59789"/>
    </ligand>
</feature>
<name>A0A1L8CXP5_9THEO</name>
<evidence type="ECO:0000256" key="6">
    <source>
        <dbReference type="ARBA" id="ARBA00014679"/>
    </source>
</evidence>
<evidence type="ECO:0000259" key="18">
    <source>
        <dbReference type="Pfam" id="PF01746"/>
    </source>
</evidence>
<comment type="function">
    <text evidence="1 15 17">Specifically methylates guanosine-37 in various tRNAs.</text>
</comment>
<evidence type="ECO:0000313" key="20">
    <source>
        <dbReference type="Proteomes" id="UP000187485"/>
    </source>
</evidence>
<keyword evidence="10 15" id="KW-0949">S-adenosyl-L-methionine</keyword>
<dbReference type="FunFam" id="1.10.1270.20:FF:000001">
    <property type="entry name" value="tRNA (guanine-N(1)-)-methyltransferase"/>
    <property type="match status" value="1"/>
</dbReference>
<comment type="subunit">
    <text evidence="4 15 17">Homodimer.</text>
</comment>
<evidence type="ECO:0000256" key="12">
    <source>
        <dbReference type="ARBA" id="ARBA00029736"/>
    </source>
</evidence>
<evidence type="ECO:0000256" key="14">
    <source>
        <dbReference type="ARBA" id="ARBA00047783"/>
    </source>
</evidence>
<evidence type="ECO:0000256" key="16">
    <source>
        <dbReference type="PIRSR" id="PIRSR000386-1"/>
    </source>
</evidence>
<dbReference type="NCBIfam" id="NF000648">
    <property type="entry name" value="PRK00026.1"/>
    <property type="match status" value="1"/>
</dbReference>
<evidence type="ECO:0000256" key="7">
    <source>
        <dbReference type="ARBA" id="ARBA00022490"/>
    </source>
</evidence>
<accession>A0A1L8CXP5</accession>
<dbReference type="HAMAP" id="MF_00605">
    <property type="entry name" value="TrmD"/>
    <property type="match status" value="1"/>
</dbReference>
<dbReference type="OrthoDB" id="9807416at2"/>
<keyword evidence="11 15" id="KW-0819">tRNA processing</keyword>
<dbReference type="GO" id="GO:0002939">
    <property type="term" value="P:tRNA N1-guanine methylation"/>
    <property type="evidence" value="ECO:0007669"/>
    <property type="project" value="TreeGrafter"/>
</dbReference>
<comment type="catalytic activity">
    <reaction evidence="14 15 17">
        <text>guanosine(37) in tRNA + S-adenosyl-L-methionine = N(1)-methylguanosine(37) in tRNA + S-adenosyl-L-homocysteine + H(+)</text>
        <dbReference type="Rhea" id="RHEA:36899"/>
        <dbReference type="Rhea" id="RHEA-COMP:10145"/>
        <dbReference type="Rhea" id="RHEA-COMP:10147"/>
        <dbReference type="ChEBI" id="CHEBI:15378"/>
        <dbReference type="ChEBI" id="CHEBI:57856"/>
        <dbReference type="ChEBI" id="CHEBI:59789"/>
        <dbReference type="ChEBI" id="CHEBI:73542"/>
        <dbReference type="ChEBI" id="CHEBI:74269"/>
        <dbReference type="EC" id="2.1.1.228"/>
    </reaction>
</comment>
<dbReference type="Gene3D" id="1.10.1270.20">
    <property type="entry name" value="tRNA(m1g37)methyltransferase, domain 2"/>
    <property type="match status" value="1"/>
</dbReference>
<dbReference type="Gene3D" id="3.40.1280.10">
    <property type="match status" value="1"/>
</dbReference>
<comment type="caution">
    <text evidence="19">The sequence shown here is derived from an EMBL/GenBank/DDBJ whole genome shotgun (WGS) entry which is preliminary data.</text>
</comment>
<comment type="subcellular location">
    <subcellularLocation>
        <location evidence="2 15 17">Cytoplasm</location>
    </subcellularLocation>
</comment>
<evidence type="ECO:0000256" key="4">
    <source>
        <dbReference type="ARBA" id="ARBA00011738"/>
    </source>
</evidence>
<dbReference type="InterPro" id="IPR029028">
    <property type="entry name" value="Alpha/beta_knot_MTases"/>
</dbReference>
<evidence type="ECO:0000256" key="3">
    <source>
        <dbReference type="ARBA" id="ARBA00007630"/>
    </source>
</evidence>
<gene>
    <name evidence="15" type="primary">trmD</name>
    <name evidence="19" type="ORF">cpu_21830</name>
</gene>
<dbReference type="RefSeq" id="WP_075860065.1">
    <property type="nucleotide sequence ID" value="NZ_BDJK01000055.1"/>
</dbReference>
<keyword evidence="9 15" id="KW-0808">Transferase</keyword>
<keyword evidence="7 15" id="KW-0963">Cytoplasm</keyword>
<evidence type="ECO:0000256" key="9">
    <source>
        <dbReference type="ARBA" id="ARBA00022679"/>
    </source>
</evidence>
<feature type="binding site" evidence="15 16">
    <location>
        <begin position="130"/>
        <end position="135"/>
    </location>
    <ligand>
        <name>S-adenosyl-L-methionine</name>
        <dbReference type="ChEBI" id="CHEBI:59789"/>
    </ligand>
</feature>
<feature type="domain" description="tRNA methyltransferase TRMD/TRM10-type" evidence="18">
    <location>
        <begin position="1"/>
        <end position="223"/>
    </location>
</feature>
<evidence type="ECO:0000313" key="19">
    <source>
        <dbReference type="EMBL" id="GAV23673.1"/>
    </source>
</evidence>
<dbReference type="AlphaFoldDB" id="A0A1L8CXP5"/>
<evidence type="ECO:0000256" key="1">
    <source>
        <dbReference type="ARBA" id="ARBA00002634"/>
    </source>
</evidence>
<dbReference type="EC" id="2.1.1.228" evidence="5 15"/>
<dbReference type="GO" id="GO:0052906">
    <property type="term" value="F:tRNA (guanine(37)-N1)-methyltransferase activity"/>
    <property type="evidence" value="ECO:0007669"/>
    <property type="project" value="UniProtKB-UniRule"/>
</dbReference>
<dbReference type="Proteomes" id="UP000187485">
    <property type="component" value="Unassembled WGS sequence"/>
</dbReference>
<keyword evidence="20" id="KW-1185">Reference proteome</keyword>
<reference evidence="20" key="1">
    <citation type="submission" date="2016-12" db="EMBL/GenBank/DDBJ databases">
        <title>Draft Genome Sequences od Carboxydothermus pertinax and islandicus, Hydrogenogenic Carboxydotrophic Bacteria.</title>
        <authorList>
            <person name="Fukuyama Y."/>
            <person name="Ohmae K."/>
            <person name="Yoneda Y."/>
            <person name="Yoshida T."/>
            <person name="Sako Y."/>
        </authorList>
    </citation>
    <scope>NUCLEOTIDE SEQUENCE [LARGE SCALE GENOMIC DNA]</scope>
    <source>
        <strain evidence="20">Ug1</strain>
    </source>
</reference>
<evidence type="ECO:0000256" key="15">
    <source>
        <dbReference type="HAMAP-Rule" id="MF_00605"/>
    </source>
</evidence>
<dbReference type="InterPro" id="IPR023148">
    <property type="entry name" value="tRNA_m1G_MeTrfase_C_sf"/>
</dbReference>
<dbReference type="InterPro" id="IPR029026">
    <property type="entry name" value="tRNA_m1G_MTases_N"/>
</dbReference>
<dbReference type="STRING" id="870242.cpu_21830"/>
<evidence type="ECO:0000256" key="17">
    <source>
        <dbReference type="RuleBase" id="RU003464"/>
    </source>
</evidence>
<keyword evidence="8 15" id="KW-0489">Methyltransferase</keyword>
<dbReference type="InterPro" id="IPR002649">
    <property type="entry name" value="tRNA_m1G_MeTrfase_TrmD"/>
</dbReference>
<evidence type="ECO:0000256" key="13">
    <source>
        <dbReference type="ARBA" id="ARBA00033392"/>
    </source>
</evidence>
<protein>
    <recommendedName>
        <fullName evidence="6 15">tRNA (guanine-N(1)-)-methyltransferase</fullName>
        <ecNumber evidence="5 15">2.1.1.228</ecNumber>
    </recommendedName>
    <alternativeName>
        <fullName evidence="12 15">M1G-methyltransferase</fullName>
    </alternativeName>
    <alternativeName>
        <fullName evidence="13 15">tRNA [GM37] methyltransferase</fullName>
    </alternativeName>
</protein>
<dbReference type="InterPro" id="IPR016009">
    <property type="entry name" value="tRNA_MeTrfase_TRMD/TRM10"/>
</dbReference>
<dbReference type="PANTHER" id="PTHR46417">
    <property type="entry name" value="TRNA (GUANINE-N(1)-)-METHYLTRANSFERASE"/>
    <property type="match status" value="1"/>
</dbReference>
<dbReference type="GO" id="GO:0005829">
    <property type="term" value="C:cytosol"/>
    <property type="evidence" value="ECO:0007669"/>
    <property type="project" value="TreeGrafter"/>
</dbReference>
<proteinExistence type="inferred from homology"/>
<sequence>MKIDILTLFPEMFLGPLNHSILKKAQEKGVIKINYINIRDFTTDRHHTTDDKPFGGGAGMVMKAEPVIRAYESIPKTKAYTVMLSPQGRKFNQNLAWELSQKEHLILICGHYEGIDDRVRQLIVDEEISIGDYVLTGGEIAAIVIVDAVVRLVPGVLGDEASLVEESFTNRLLEYPQYTRPRNFQGLEVPEILLSGNHKKIDLWRKKESLLTTFFRRRDLLKKRGLTKEEKILLWQGFFELAMLIDEIPERSE</sequence>
<evidence type="ECO:0000256" key="2">
    <source>
        <dbReference type="ARBA" id="ARBA00004496"/>
    </source>
</evidence>
<dbReference type="PANTHER" id="PTHR46417:SF1">
    <property type="entry name" value="TRNA (GUANINE-N(1)-)-METHYLTRANSFERASE"/>
    <property type="match status" value="1"/>
</dbReference>
<dbReference type="FunFam" id="3.40.1280.10:FF:000001">
    <property type="entry name" value="tRNA (guanine-N(1)-)-methyltransferase"/>
    <property type="match status" value="1"/>
</dbReference>
<dbReference type="CDD" id="cd18080">
    <property type="entry name" value="TrmD-like"/>
    <property type="match status" value="1"/>
</dbReference>
<evidence type="ECO:0000256" key="8">
    <source>
        <dbReference type="ARBA" id="ARBA00022603"/>
    </source>
</evidence>
<dbReference type="PIRSF" id="PIRSF000386">
    <property type="entry name" value="tRNA_mtase"/>
    <property type="match status" value="1"/>
</dbReference>
<comment type="similarity">
    <text evidence="3 15 17">Belongs to the RNA methyltransferase TrmD family.</text>
</comment>
<dbReference type="Pfam" id="PF01746">
    <property type="entry name" value="tRNA_m1G_MT"/>
    <property type="match status" value="1"/>
</dbReference>
<evidence type="ECO:0000256" key="5">
    <source>
        <dbReference type="ARBA" id="ARBA00012807"/>
    </source>
</evidence>
<dbReference type="NCBIfam" id="TIGR00088">
    <property type="entry name" value="trmD"/>
    <property type="match status" value="1"/>
</dbReference>